<reference evidence="1" key="1">
    <citation type="journal article" date="2021" name="Proc. Natl. Acad. Sci. U.S.A.">
        <title>A Catalog of Tens of Thousands of Viruses from Human Metagenomes Reveals Hidden Associations with Chronic Diseases.</title>
        <authorList>
            <person name="Tisza M.J."/>
            <person name="Buck C.B."/>
        </authorList>
    </citation>
    <scope>NUCLEOTIDE SEQUENCE</scope>
    <source>
        <strain evidence="1">CtdxI18</strain>
    </source>
</reference>
<sequence length="94" mass="11073">MKFEQALFYFKRRRNKVQLMEEECAIAALEKQIPKKIEILGSTDSVLGMREYYCPHCGQLMAKLYDCEIFVCVKGNYCYNCGQALDWNVEEKKE</sequence>
<organism evidence="1">
    <name type="scientific">Myoviridae sp. ctdxI18</name>
    <dbReference type="NCBI Taxonomy" id="2826673"/>
    <lineage>
        <taxon>Viruses</taxon>
        <taxon>Duplodnaviria</taxon>
        <taxon>Heunggongvirae</taxon>
        <taxon>Uroviricota</taxon>
        <taxon>Caudoviricetes</taxon>
    </lineage>
</organism>
<proteinExistence type="predicted"/>
<dbReference type="EMBL" id="BK014808">
    <property type="protein sequence ID" value="DAD76785.1"/>
    <property type="molecule type" value="Genomic_DNA"/>
</dbReference>
<name>A0A8S5M388_9CAUD</name>
<protein>
    <submittedName>
        <fullName evidence="1">Transcription initiation factor IIE, alpha FINGER, Transcription</fullName>
    </submittedName>
</protein>
<accession>A0A8S5M388</accession>
<evidence type="ECO:0000313" key="1">
    <source>
        <dbReference type="EMBL" id="DAD76785.1"/>
    </source>
</evidence>